<dbReference type="InterPro" id="IPR026739">
    <property type="entry name" value="AP_beta"/>
</dbReference>
<feature type="region of interest" description="Disordered" evidence="7">
    <location>
        <begin position="266"/>
        <end position="291"/>
    </location>
</feature>
<dbReference type="AlphaFoldDB" id="A0A1Y1JJR1"/>
<dbReference type="SUPFAM" id="SSF48371">
    <property type="entry name" value="ARM repeat"/>
    <property type="match status" value="1"/>
</dbReference>
<evidence type="ECO:0000256" key="1">
    <source>
        <dbReference type="ARBA" id="ARBA00004308"/>
    </source>
</evidence>
<dbReference type="GeneID" id="39748620"/>
<dbReference type="OMA" id="PFHQTYL"/>
<evidence type="ECO:0000256" key="7">
    <source>
        <dbReference type="SAM" id="MobiDB-lite"/>
    </source>
</evidence>
<dbReference type="OrthoDB" id="302453at2759"/>
<evidence type="ECO:0000313" key="9">
    <source>
        <dbReference type="EMBL" id="GAW81888.1"/>
    </source>
</evidence>
<comment type="caution">
    <text evidence="9">The sequence shown here is derived from an EMBL/GenBank/DDBJ whole genome shotgun (WGS) entry which is preliminary data.</text>
</comment>
<evidence type="ECO:0000256" key="2">
    <source>
        <dbReference type="ARBA" id="ARBA00006613"/>
    </source>
</evidence>
<organism evidence="9 10">
    <name type="scientific">Plasmodium gonderi</name>
    <dbReference type="NCBI Taxonomy" id="77519"/>
    <lineage>
        <taxon>Eukaryota</taxon>
        <taxon>Sar</taxon>
        <taxon>Alveolata</taxon>
        <taxon>Apicomplexa</taxon>
        <taxon>Aconoidasida</taxon>
        <taxon>Haemosporida</taxon>
        <taxon>Plasmodiidae</taxon>
        <taxon>Plasmodium</taxon>
        <taxon>Plasmodium (Plasmodium)</taxon>
    </lineage>
</organism>
<feature type="compositionally biased region" description="Acidic residues" evidence="7">
    <location>
        <begin position="1099"/>
        <end position="1108"/>
    </location>
</feature>
<evidence type="ECO:0000256" key="6">
    <source>
        <dbReference type="SAM" id="Coils"/>
    </source>
</evidence>
<keyword evidence="3" id="KW-0813">Transport</keyword>
<protein>
    <submittedName>
        <fullName evidence="9">AP-3 complex subunit beta</fullName>
    </submittedName>
</protein>
<dbReference type="Proteomes" id="UP000195521">
    <property type="component" value="Unassembled WGS sequence"/>
</dbReference>
<evidence type="ECO:0000256" key="4">
    <source>
        <dbReference type="ARBA" id="ARBA00022927"/>
    </source>
</evidence>
<dbReference type="Gene3D" id="1.25.10.10">
    <property type="entry name" value="Leucine-rich Repeat Variant"/>
    <property type="match status" value="2"/>
</dbReference>
<dbReference type="GO" id="GO:0006886">
    <property type="term" value="P:intracellular protein transport"/>
    <property type="evidence" value="ECO:0007669"/>
    <property type="project" value="InterPro"/>
</dbReference>
<dbReference type="GO" id="GO:0030117">
    <property type="term" value="C:membrane coat"/>
    <property type="evidence" value="ECO:0007669"/>
    <property type="project" value="InterPro"/>
</dbReference>
<dbReference type="InterPro" id="IPR011989">
    <property type="entry name" value="ARM-like"/>
</dbReference>
<feature type="compositionally biased region" description="Basic and acidic residues" evidence="7">
    <location>
        <begin position="269"/>
        <end position="291"/>
    </location>
</feature>
<reference evidence="10" key="1">
    <citation type="submission" date="2017-04" db="EMBL/GenBank/DDBJ databases">
        <title>Plasmodium gonderi genome.</title>
        <authorList>
            <person name="Arisue N."/>
            <person name="Honma H."/>
            <person name="Kawai S."/>
            <person name="Tougan T."/>
            <person name="Tanabe K."/>
            <person name="Horii T."/>
        </authorList>
    </citation>
    <scope>NUCLEOTIDE SEQUENCE [LARGE SCALE GENOMIC DNA]</scope>
    <source>
        <strain evidence="10">ATCC 30045</strain>
    </source>
</reference>
<feature type="domain" description="Clathrin/coatomer adaptor adaptin-like N-terminal" evidence="8">
    <location>
        <begin position="310"/>
        <end position="711"/>
    </location>
</feature>
<evidence type="ECO:0000256" key="5">
    <source>
        <dbReference type="ARBA" id="ARBA00023136"/>
    </source>
</evidence>
<comment type="subcellular location">
    <subcellularLocation>
        <location evidence="1">Endomembrane system</location>
    </subcellularLocation>
</comment>
<dbReference type="GO" id="GO:0012505">
    <property type="term" value="C:endomembrane system"/>
    <property type="evidence" value="ECO:0007669"/>
    <property type="project" value="UniProtKB-SubCell"/>
</dbReference>
<feature type="compositionally biased region" description="Polar residues" evidence="7">
    <location>
        <begin position="1068"/>
        <end position="1093"/>
    </location>
</feature>
<sequence length="1152" mass="134192">MDSINLNIKIPLIEKVATNVKEIISHIKLNDGVYFDKSKYDKEEILNNLQSNNVQKKIEAMKHILIAHVLKEDVSIFFFQVLNNISIDDLTLKKLIYNYLSLYADGNPDLTILTINSFKKDLNNNNYQIRAYALRSMCSIRSLDMINVIIDSLKIMSKDKSPYVRKASADVIPSIYHIDPDQFVLLRNVLIELIGDTQITVVSAAVASFCTLCLEAIPLNEELVQNEMKPQIWENGRSGENMVDGEDSLDGRDLLRLSEPNVEVPQGREQLRKCSNDNSQSKKERKIKDTSYDEIKKQSRNINGNEHFYNSLSFLHPHYYKLCKYLLLMHPFHQSYLIDLLLRYCKLFYKDPLKNNKIKLKGLMSFFNSSDSANNTEEKNQVDMNTSDYDFQSSLYKDENSTDAEKCRTGDLANGYGRGTKKSKPYHVPIRSNLVKYSYDEMDDDTFDEFQHYEVDIEIFIEKLLLLLSSCSYSIIIQAISALYHLTKFTFKDNIIKAIIACIIKSTTEKNDLVYEIFLKSVQSIIICLREEFCAYISFFYISCLDSNMKKSLKIDMLYILTNEHNRMIVLDELFHALFQPGNNEFIVKKLFKHITAISLADSLCLSKVMHYIMLMLNSDIKLYSYESILSLRKLLRQSERNHIVQITFFLIKIFFKINSYEVKISVLWTLAKYQNCIDHLLLFDMVRMLAKSFNSFEDPLKLQVLHFVFKVWIYQYACWFVNGGEVAEEEVAEEEVAEEEVAEEEVAEEEVAEEVAKEVMEEGNEGDSSLRGCRTDVHLPSQEETCQARKMKLSPMRDYRREENSVTATSIYLEQRRGDREKEGIKGIRRKRNNKRCSTSMTRHMEDFEKFEILCNESFRQGSQGDEHFDIQETSKFYATIMLRIKQLKKEKKEDLNWTMLKRNLFKEPVNNYTLPLCYLKCIFLDTGISDIPNISDMSDTVRLSREEMQKMYNSPFLESEREDEHEDIQIDLKNPIVLQLNTISSILNRKLPTYVDLPDFAENDLSKSAHITNKDKKKKKVTSISSKDIHMSFNANMINDHIFSNLDDFYRDDNAKLMEHQMRGLKSTQSTHKPTYTQSQETSKNLLNNKGTRILGEDDESDDEQNESSSKICDDMANAYIDELPTVENFRKINDQEINDIENFFFSDED</sequence>
<feature type="region of interest" description="Disordered" evidence="7">
    <location>
        <begin position="1065"/>
        <end position="1112"/>
    </location>
</feature>
<dbReference type="RefSeq" id="XP_028544477.1">
    <property type="nucleotide sequence ID" value="XM_028688676.1"/>
</dbReference>
<proteinExistence type="inferred from homology"/>
<dbReference type="GO" id="GO:0016192">
    <property type="term" value="P:vesicle-mediated transport"/>
    <property type="evidence" value="ECO:0007669"/>
    <property type="project" value="InterPro"/>
</dbReference>
<evidence type="ECO:0000256" key="3">
    <source>
        <dbReference type="ARBA" id="ARBA00022448"/>
    </source>
</evidence>
<dbReference type="PANTHER" id="PTHR11134">
    <property type="entry name" value="ADAPTOR COMPLEX SUBUNIT BETA FAMILY MEMBER"/>
    <property type="match status" value="1"/>
</dbReference>
<name>A0A1Y1JJR1_PLAGO</name>
<keyword evidence="4" id="KW-0653">Protein transport</keyword>
<evidence type="ECO:0000313" key="10">
    <source>
        <dbReference type="Proteomes" id="UP000195521"/>
    </source>
</evidence>
<keyword evidence="5" id="KW-0472">Membrane</keyword>
<dbReference type="InterPro" id="IPR016024">
    <property type="entry name" value="ARM-type_fold"/>
</dbReference>
<accession>A0A1Y1JJR1</accession>
<keyword evidence="6" id="KW-0175">Coiled coil</keyword>
<evidence type="ECO:0000259" key="8">
    <source>
        <dbReference type="Pfam" id="PF01602"/>
    </source>
</evidence>
<feature type="coiled-coil region" evidence="6">
    <location>
        <begin position="728"/>
        <end position="755"/>
    </location>
</feature>
<dbReference type="InterPro" id="IPR002553">
    <property type="entry name" value="Clathrin/coatomer_adapt-like_N"/>
</dbReference>
<gene>
    <name evidence="9" type="ORF">PGO_113420</name>
</gene>
<feature type="domain" description="Clathrin/coatomer adaptor adaptin-like N-terminal" evidence="8">
    <location>
        <begin position="39"/>
        <end position="225"/>
    </location>
</feature>
<dbReference type="EMBL" id="BDQF01000012">
    <property type="protein sequence ID" value="GAW81888.1"/>
    <property type="molecule type" value="Genomic_DNA"/>
</dbReference>
<keyword evidence="10" id="KW-1185">Reference proteome</keyword>
<comment type="similarity">
    <text evidence="2">Belongs to the adaptor complexes large subunit family.</text>
</comment>
<dbReference type="Pfam" id="PF01602">
    <property type="entry name" value="Adaptin_N"/>
    <property type="match status" value="2"/>
</dbReference>